<feature type="domain" description="Amine oxidase" evidence="1">
    <location>
        <begin position="114"/>
        <end position="340"/>
    </location>
</feature>
<dbReference type="InterPro" id="IPR036188">
    <property type="entry name" value="FAD/NAD-bd_sf"/>
</dbReference>
<evidence type="ECO:0000259" key="1">
    <source>
        <dbReference type="Pfam" id="PF01593"/>
    </source>
</evidence>
<dbReference type="GO" id="GO:0016651">
    <property type="term" value="F:oxidoreductase activity, acting on NAD(P)H"/>
    <property type="evidence" value="ECO:0007669"/>
    <property type="project" value="InterPro"/>
</dbReference>
<name>A0A8B8CUQ5_CRAVI</name>
<dbReference type="PANTHER" id="PTHR23357:SF1">
    <property type="entry name" value="RENALASE"/>
    <property type="match status" value="1"/>
</dbReference>
<accession>A0A8B8CUQ5</accession>
<dbReference type="PANTHER" id="PTHR23357">
    <property type="entry name" value="RENALASE"/>
    <property type="match status" value="1"/>
</dbReference>
<sequence>MMIKTAMERIGIVGAGMTGATVASLLRADYPGSKLVVLDKGRGVGGRMSTSRSMKANSFSVDMGAQYISISEPYKERHGRFHKELITAGVLAPLRSDIEGNKSRDPTVTHHVAPQGVSSIVKHFLNQSGAELHTSEQIIQVDVKGDKVELTTESGERYQFDSVVLTMPVPQILQLQGTIADIINSKPEIKQKLEQVSYSARFAVGLFYNPNTKLSYTWGGKYIPEDPCIRFVAIENIKRGLNNPKLGPSVVVHTNGPFGLEHLEQDKNVMVPMILQHLRDVLPELPEPDEIKGHKWRFSQVHKPYEGSPGCVVLNEKPLIVLAGDAFSRSTMDGCIESALCTKDALQKIPLHKV</sequence>
<dbReference type="KEGG" id="cvn:111122118"/>
<reference evidence="3" key="1">
    <citation type="submission" date="2025-08" db="UniProtKB">
        <authorList>
            <consortium name="RefSeq"/>
        </authorList>
    </citation>
    <scope>IDENTIFICATION</scope>
    <source>
        <tissue evidence="3">Whole sample</tissue>
    </source>
</reference>
<dbReference type="GeneID" id="111122118"/>
<dbReference type="Gene3D" id="3.50.50.60">
    <property type="entry name" value="FAD/NAD(P)-binding domain"/>
    <property type="match status" value="1"/>
</dbReference>
<dbReference type="SUPFAM" id="SSF51905">
    <property type="entry name" value="FAD/NAD(P)-binding domain"/>
    <property type="match status" value="1"/>
</dbReference>
<dbReference type="Pfam" id="PF01593">
    <property type="entry name" value="Amino_oxidase"/>
    <property type="match status" value="1"/>
</dbReference>
<organism evidence="2 3">
    <name type="scientific">Crassostrea virginica</name>
    <name type="common">Eastern oyster</name>
    <dbReference type="NCBI Taxonomy" id="6565"/>
    <lineage>
        <taxon>Eukaryota</taxon>
        <taxon>Metazoa</taxon>
        <taxon>Spiralia</taxon>
        <taxon>Lophotrochozoa</taxon>
        <taxon>Mollusca</taxon>
        <taxon>Bivalvia</taxon>
        <taxon>Autobranchia</taxon>
        <taxon>Pteriomorphia</taxon>
        <taxon>Ostreida</taxon>
        <taxon>Ostreoidea</taxon>
        <taxon>Ostreidae</taxon>
        <taxon>Crassostrea</taxon>
    </lineage>
</organism>
<protein>
    <submittedName>
        <fullName evidence="3">Renalase-like</fullName>
    </submittedName>
</protein>
<dbReference type="Pfam" id="PF13450">
    <property type="entry name" value="NAD_binding_8"/>
    <property type="match status" value="1"/>
</dbReference>
<dbReference type="RefSeq" id="XP_022319410.1">
    <property type="nucleotide sequence ID" value="XM_022463702.1"/>
</dbReference>
<evidence type="ECO:0000313" key="3">
    <source>
        <dbReference type="RefSeq" id="XP_022319410.1"/>
    </source>
</evidence>
<dbReference type="GO" id="GO:0005576">
    <property type="term" value="C:extracellular region"/>
    <property type="evidence" value="ECO:0007669"/>
    <property type="project" value="TreeGrafter"/>
</dbReference>
<gene>
    <name evidence="3" type="primary">LOC111122118</name>
</gene>
<proteinExistence type="predicted"/>
<keyword evidence="2" id="KW-1185">Reference proteome</keyword>
<dbReference type="Proteomes" id="UP000694844">
    <property type="component" value="Chromosome 2"/>
</dbReference>
<dbReference type="InterPro" id="IPR040174">
    <property type="entry name" value="RNLS"/>
</dbReference>
<dbReference type="Gene3D" id="3.90.660.10">
    <property type="match status" value="1"/>
</dbReference>
<dbReference type="OrthoDB" id="2161133at2759"/>
<evidence type="ECO:0000313" key="2">
    <source>
        <dbReference type="Proteomes" id="UP000694844"/>
    </source>
</evidence>
<dbReference type="InterPro" id="IPR002937">
    <property type="entry name" value="Amino_oxidase"/>
</dbReference>
<dbReference type="AlphaFoldDB" id="A0A8B8CUQ5"/>